<reference evidence="1 2" key="1">
    <citation type="submission" date="2024-02" db="EMBL/GenBank/DDBJ databases">
        <title>Bifidobacterium honeyensis sp. nov., isolated from the comb honey.</title>
        <authorList>
            <person name="Liu W."/>
            <person name="Li Y."/>
        </authorList>
    </citation>
    <scope>NUCLEOTIDE SEQUENCE [LARGE SCALE GENOMIC DNA]</scope>
    <source>
        <strain evidence="1 2">IMAU50988</strain>
    </source>
</reference>
<accession>A0ABU8ZM91</accession>
<comment type="caution">
    <text evidence="1">The sequence shown here is derived from an EMBL/GenBank/DDBJ whole genome shotgun (WGS) entry which is preliminary data.</text>
</comment>
<proteinExistence type="predicted"/>
<protein>
    <submittedName>
        <fullName evidence="1">Uncharacterized protein</fullName>
    </submittedName>
</protein>
<name>A0ABU8ZM91_9BIFI</name>
<dbReference type="EMBL" id="JBANBB010000001">
    <property type="protein sequence ID" value="MEK0306360.1"/>
    <property type="molecule type" value="Genomic_DNA"/>
</dbReference>
<evidence type="ECO:0000313" key="2">
    <source>
        <dbReference type="Proteomes" id="UP001373159"/>
    </source>
</evidence>
<keyword evidence="2" id="KW-1185">Reference proteome</keyword>
<dbReference type="RefSeq" id="WP_340468869.1">
    <property type="nucleotide sequence ID" value="NZ_JBANBB010000001.1"/>
</dbReference>
<gene>
    <name evidence="1" type="ORF">V8P97_02590</name>
</gene>
<evidence type="ECO:0000313" key="1">
    <source>
        <dbReference type="EMBL" id="MEK0306360.1"/>
    </source>
</evidence>
<organism evidence="1 2">
    <name type="scientific">Bifidobacterium favimelis</name>
    <dbReference type="NCBI Taxonomy" id="3122979"/>
    <lineage>
        <taxon>Bacteria</taxon>
        <taxon>Bacillati</taxon>
        <taxon>Actinomycetota</taxon>
        <taxon>Actinomycetes</taxon>
        <taxon>Bifidobacteriales</taxon>
        <taxon>Bifidobacteriaceae</taxon>
        <taxon>Bifidobacterium</taxon>
    </lineage>
</organism>
<dbReference type="Proteomes" id="UP001373159">
    <property type="component" value="Unassembled WGS sequence"/>
</dbReference>
<sequence>MADLPVQVGEVLSLCRCEAWLVLLVDDLVEVLVEECGDLGFEVG</sequence>